<dbReference type="OrthoDB" id="3731232at2"/>
<name>A0A1H1UIC6_9ACTN</name>
<keyword evidence="1" id="KW-1133">Transmembrane helix</keyword>
<organism evidence="2 3">
    <name type="scientific">Microlunatus soli</name>
    <dbReference type="NCBI Taxonomy" id="630515"/>
    <lineage>
        <taxon>Bacteria</taxon>
        <taxon>Bacillati</taxon>
        <taxon>Actinomycetota</taxon>
        <taxon>Actinomycetes</taxon>
        <taxon>Propionibacteriales</taxon>
        <taxon>Propionibacteriaceae</taxon>
        <taxon>Microlunatus</taxon>
    </lineage>
</organism>
<evidence type="ECO:0008006" key="4">
    <source>
        <dbReference type="Google" id="ProtNLM"/>
    </source>
</evidence>
<protein>
    <recommendedName>
        <fullName evidence="4">DUF4352 domain-containing protein</fullName>
    </recommendedName>
</protein>
<keyword evidence="1" id="KW-0472">Membrane</keyword>
<dbReference type="EMBL" id="LT629772">
    <property type="protein sequence ID" value="SDS72242.1"/>
    <property type="molecule type" value="Genomic_DNA"/>
</dbReference>
<sequence>MSGQQAGQPQPASHARRDRVIAILLAVVCIVVTGIAVELSDTLGDLKARRTVRVGESASLNGGTVTVTKVEAGTELSDGGTYEEKIIKTPGMFLAITISYRVPGEEATVGGLGGLALEASGLTYKPFGNSILKVRAGYEGTGTLLYQVDPKQLDDAVLTLDHDEMFYVTPQQVRVDLGIDDSNAAQWYRSAKGRVLRPDDQSERPIR</sequence>
<keyword evidence="3" id="KW-1185">Reference proteome</keyword>
<gene>
    <name evidence="2" type="ORF">SAMN04489812_2803</name>
</gene>
<keyword evidence="1" id="KW-0812">Transmembrane</keyword>
<dbReference type="RefSeq" id="WP_091525702.1">
    <property type="nucleotide sequence ID" value="NZ_LT629772.1"/>
</dbReference>
<reference evidence="2 3" key="1">
    <citation type="submission" date="2016-10" db="EMBL/GenBank/DDBJ databases">
        <authorList>
            <person name="de Groot N.N."/>
        </authorList>
    </citation>
    <scope>NUCLEOTIDE SEQUENCE [LARGE SCALE GENOMIC DNA]</scope>
    <source>
        <strain evidence="2 3">DSM 21800</strain>
    </source>
</reference>
<dbReference type="Proteomes" id="UP000199103">
    <property type="component" value="Chromosome I"/>
</dbReference>
<accession>A0A1H1UIC6</accession>
<evidence type="ECO:0000313" key="2">
    <source>
        <dbReference type="EMBL" id="SDS72242.1"/>
    </source>
</evidence>
<evidence type="ECO:0000256" key="1">
    <source>
        <dbReference type="SAM" id="Phobius"/>
    </source>
</evidence>
<proteinExistence type="predicted"/>
<feature type="transmembrane region" description="Helical" evidence="1">
    <location>
        <begin position="20"/>
        <end position="40"/>
    </location>
</feature>
<dbReference type="AlphaFoldDB" id="A0A1H1UIC6"/>
<evidence type="ECO:0000313" key="3">
    <source>
        <dbReference type="Proteomes" id="UP000199103"/>
    </source>
</evidence>
<dbReference type="STRING" id="630515.SAMN04489812_2803"/>